<proteinExistence type="predicted"/>
<accession>A0ABV2S8F0</accession>
<dbReference type="Proteomes" id="UP001549291">
    <property type="component" value="Unassembled WGS sequence"/>
</dbReference>
<sequence>MMRIIPICVAALGLLVSPAGVCAGLVGLLLLGGVA</sequence>
<evidence type="ECO:0000313" key="1">
    <source>
        <dbReference type="EMBL" id="MET4725465.1"/>
    </source>
</evidence>
<reference evidence="1 2" key="1">
    <citation type="submission" date="2024-06" db="EMBL/GenBank/DDBJ databases">
        <title>Genomic Encyclopedia of Type Strains, Phase V (KMG-V): Genome sequencing to study the core and pangenomes of soil and plant-associated prokaryotes.</title>
        <authorList>
            <person name="Whitman W."/>
        </authorList>
    </citation>
    <scope>NUCLEOTIDE SEQUENCE [LARGE SCALE GENOMIC DNA]</scope>
    <source>
        <strain evidence="1 2">USDA 160</strain>
    </source>
</reference>
<keyword evidence="2" id="KW-1185">Reference proteome</keyword>
<gene>
    <name evidence="1" type="ORF">ABIF63_009571</name>
</gene>
<protein>
    <submittedName>
        <fullName evidence="1">Uncharacterized protein</fullName>
    </submittedName>
</protein>
<dbReference type="EMBL" id="JBEPTQ010000002">
    <property type="protein sequence ID" value="MET4725465.1"/>
    <property type="molecule type" value="Genomic_DNA"/>
</dbReference>
<name>A0ABV2S8F0_BRAJP</name>
<comment type="caution">
    <text evidence="1">The sequence shown here is derived from an EMBL/GenBank/DDBJ whole genome shotgun (WGS) entry which is preliminary data.</text>
</comment>
<evidence type="ECO:0000313" key="2">
    <source>
        <dbReference type="Proteomes" id="UP001549291"/>
    </source>
</evidence>
<organism evidence="1 2">
    <name type="scientific">Bradyrhizobium japonicum</name>
    <dbReference type="NCBI Taxonomy" id="375"/>
    <lineage>
        <taxon>Bacteria</taxon>
        <taxon>Pseudomonadati</taxon>
        <taxon>Pseudomonadota</taxon>
        <taxon>Alphaproteobacteria</taxon>
        <taxon>Hyphomicrobiales</taxon>
        <taxon>Nitrobacteraceae</taxon>
        <taxon>Bradyrhizobium</taxon>
    </lineage>
</organism>